<dbReference type="InterPro" id="IPR017451">
    <property type="entry name" value="F-box-assoc_interact_dom"/>
</dbReference>
<sequence length="380" mass="43841">MASTDYKVSNHIHDDVVLSILSKLPLKSLKRFTCVCKSWIHLFENPYFITMFCNNLISRYHSFYDDTCLLLKHTFPGEDDCTMFLLSGERFDSKLKLDWPHPFQENSTNIEILGSGINGILCLYKVNHTPIVLWNPATEEFKAIPPNPVEDLCNFTTLVTLHGFGYDYIRDDYKVIRSVDFISTLTHSEHDTTMRPQPLWEIYSVRMNCWMKLNVDMPPRYVSNAGGDVYMNGACHWWGVTNNEMHLVSFDLSNEFFLTTPLPAYAYDSFEWVEKHLVVLNMSIAMISNYATTASFHISVLGEFGVKESWTKLFIIGPLPCLEHPIGVGKRGDIFFNKDDNELVCFDLSNGKIEKIGIKGRLFCCQMVIYKKSYSNWMNK</sequence>
<dbReference type="Proteomes" id="UP000087171">
    <property type="component" value="Unplaced"/>
</dbReference>
<feature type="domain" description="F-box associated beta-propeller type 1" evidence="2">
    <location>
        <begin position="118"/>
        <end position="360"/>
    </location>
</feature>
<dbReference type="InterPro" id="IPR001810">
    <property type="entry name" value="F-box_dom"/>
</dbReference>
<gene>
    <name evidence="4" type="primary">LOC101491861</name>
</gene>
<evidence type="ECO:0000313" key="4">
    <source>
        <dbReference type="RefSeq" id="XP_012567567.1"/>
    </source>
</evidence>
<proteinExistence type="predicted"/>
<dbReference type="Pfam" id="PF07734">
    <property type="entry name" value="FBA_1"/>
    <property type="match status" value="1"/>
</dbReference>
<dbReference type="STRING" id="3827.A0A1S3DVQ7"/>
<reference evidence="4" key="1">
    <citation type="submission" date="2025-08" db="UniProtKB">
        <authorList>
            <consortium name="RefSeq"/>
        </authorList>
    </citation>
    <scope>IDENTIFICATION</scope>
    <source>
        <tissue evidence="4">Etiolated seedlings</tissue>
    </source>
</reference>
<evidence type="ECO:0000313" key="3">
    <source>
        <dbReference type="Proteomes" id="UP000087171"/>
    </source>
</evidence>
<dbReference type="InterPro" id="IPR006527">
    <property type="entry name" value="F-box-assoc_dom_typ1"/>
</dbReference>
<dbReference type="PANTHER" id="PTHR31672:SF13">
    <property type="entry name" value="F-BOX PROTEIN CPR30-LIKE"/>
    <property type="match status" value="1"/>
</dbReference>
<accession>A0A1S3DVQ7</accession>
<dbReference type="OrthoDB" id="1555129at2759"/>
<dbReference type="NCBIfam" id="TIGR01640">
    <property type="entry name" value="F_box_assoc_1"/>
    <property type="match status" value="1"/>
</dbReference>
<dbReference type="InterPro" id="IPR036047">
    <property type="entry name" value="F-box-like_dom_sf"/>
</dbReference>
<name>A0A1S3DVQ7_CICAR</name>
<keyword evidence="3" id="KW-1185">Reference proteome</keyword>
<dbReference type="GeneID" id="101491861"/>
<dbReference type="AlphaFoldDB" id="A0A1S3DVQ7"/>
<evidence type="ECO:0000259" key="2">
    <source>
        <dbReference type="Pfam" id="PF07734"/>
    </source>
</evidence>
<dbReference type="CDD" id="cd22157">
    <property type="entry name" value="F-box_AtFBW1-like"/>
    <property type="match status" value="1"/>
</dbReference>
<dbReference type="PANTHER" id="PTHR31672">
    <property type="entry name" value="BNACNNG10540D PROTEIN"/>
    <property type="match status" value="1"/>
</dbReference>
<dbReference type="KEGG" id="cam:101491861"/>
<dbReference type="Gene3D" id="1.20.1280.50">
    <property type="match status" value="1"/>
</dbReference>
<dbReference type="InterPro" id="IPR050796">
    <property type="entry name" value="SCF_F-box_component"/>
</dbReference>
<organism evidence="3 4">
    <name type="scientific">Cicer arietinum</name>
    <name type="common">Chickpea</name>
    <name type="synonym">Garbanzo</name>
    <dbReference type="NCBI Taxonomy" id="3827"/>
    <lineage>
        <taxon>Eukaryota</taxon>
        <taxon>Viridiplantae</taxon>
        <taxon>Streptophyta</taxon>
        <taxon>Embryophyta</taxon>
        <taxon>Tracheophyta</taxon>
        <taxon>Spermatophyta</taxon>
        <taxon>Magnoliopsida</taxon>
        <taxon>eudicotyledons</taxon>
        <taxon>Gunneridae</taxon>
        <taxon>Pentapetalae</taxon>
        <taxon>rosids</taxon>
        <taxon>fabids</taxon>
        <taxon>Fabales</taxon>
        <taxon>Fabaceae</taxon>
        <taxon>Papilionoideae</taxon>
        <taxon>50 kb inversion clade</taxon>
        <taxon>NPAAA clade</taxon>
        <taxon>Hologalegina</taxon>
        <taxon>IRL clade</taxon>
        <taxon>Cicereae</taxon>
        <taxon>Cicer</taxon>
    </lineage>
</organism>
<dbReference type="RefSeq" id="XP_012567567.1">
    <property type="nucleotide sequence ID" value="XM_012712113.2"/>
</dbReference>
<dbReference type="Pfam" id="PF00646">
    <property type="entry name" value="F-box"/>
    <property type="match status" value="1"/>
</dbReference>
<protein>
    <submittedName>
        <fullName evidence="4">F-box protein At3g16210</fullName>
    </submittedName>
</protein>
<feature type="domain" description="F-box" evidence="1">
    <location>
        <begin position="13"/>
        <end position="48"/>
    </location>
</feature>
<evidence type="ECO:0000259" key="1">
    <source>
        <dbReference type="Pfam" id="PF00646"/>
    </source>
</evidence>
<dbReference type="SUPFAM" id="SSF81383">
    <property type="entry name" value="F-box domain"/>
    <property type="match status" value="1"/>
</dbReference>